<dbReference type="EMBL" id="CADCTW010000180">
    <property type="protein sequence ID" value="CAA9353958.1"/>
    <property type="molecule type" value="Genomic_DNA"/>
</dbReference>
<gene>
    <name evidence="1" type="ORF">AVDCRST_MAG68-3811</name>
</gene>
<organism evidence="1">
    <name type="scientific">uncultured Gemmatimonadota bacterium</name>
    <dbReference type="NCBI Taxonomy" id="203437"/>
    <lineage>
        <taxon>Bacteria</taxon>
        <taxon>Pseudomonadati</taxon>
        <taxon>Gemmatimonadota</taxon>
        <taxon>environmental samples</taxon>
    </lineage>
</organism>
<dbReference type="AlphaFoldDB" id="A0A6J4MA02"/>
<accession>A0A6J4MA02</accession>
<protein>
    <submittedName>
        <fullName evidence="1">Uncharacterized protein</fullName>
    </submittedName>
</protein>
<proteinExistence type="predicted"/>
<reference evidence="1" key="1">
    <citation type="submission" date="2020-02" db="EMBL/GenBank/DDBJ databases">
        <authorList>
            <person name="Meier V. D."/>
        </authorList>
    </citation>
    <scope>NUCLEOTIDE SEQUENCE</scope>
    <source>
        <strain evidence="1">AVDCRST_MAG68</strain>
    </source>
</reference>
<sequence length="128" mass="14816">MRIRCITEHPNREQVRQLGTYYRPGKTIFPVNNGQQYTVLGIGTWDGVHWVEIETPTEDVVSVPLFLFEVVDGTPSHLWEIRVHEDGALTLWPTPFYDEFFHSRLSDDVPDAVAEFRALKQRMAEEDG</sequence>
<name>A0A6J4MA02_9BACT</name>
<evidence type="ECO:0000313" key="1">
    <source>
        <dbReference type="EMBL" id="CAA9353958.1"/>
    </source>
</evidence>